<evidence type="ECO:0000259" key="1">
    <source>
        <dbReference type="Pfam" id="PF12728"/>
    </source>
</evidence>
<keyword evidence="3" id="KW-1185">Reference proteome</keyword>
<reference evidence="2 3" key="1">
    <citation type="submission" date="2020-05" db="EMBL/GenBank/DDBJ databases">
        <title>MicrobeNet Type strains.</title>
        <authorList>
            <person name="Nicholson A.C."/>
        </authorList>
    </citation>
    <scope>NUCLEOTIDE SEQUENCE [LARGE SCALE GENOMIC DNA]</scope>
    <source>
        <strain evidence="2 3">JCM 3224</strain>
    </source>
</reference>
<protein>
    <submittedName>
        <fullName evidence="2">Helix-turn-helix domain-containing protein</fullName>
    </submittedName>
</protein>
<sequence length="77" mass="9038">MQRIDEEWLTSQELADRLKVKVCTLDKWAYTGTGPNFIKAGRCRRYPLSHIVEWEQELLKQGMLRRQIAIAIQHQAA</sequence>
<proteinExistence type="predicted"/>
<organism evidence="2 3">
    <name type="scientific">Nocardia uniformis</name>
    <dbReference type="NCBI Taxonomy" id="53432"/>
    <lineage>
        <taxon>Bacteria</taxon>
        <taxon>Bacillati</taxon>
        <taxon>Actinomycetota</taxon>
        <taxon>Actinomycetes</taxon>
        <taxon>Mycobacteriales</taxon>
        <taxon>Nocardiaceae</taxon>
        <taxon>Nocardia</taxon>
    </lineage>
</organism>
<comment type="caution">
    <text evidence="2">The sequence shown here is derived from an EMBL/GenBank/DDBJ whole genome shotgun (WGS) entry which is preliminary data.</text>
</comment>
<dbReference type="Pfam" id="PF12728">
    <property type="entry name" value="HTH_17"/>
    <property type="match status" value="1"/>
</dbReference>
<name>A0A849C7C4_9NOCA</name>
<dbReference type="InterPro" id="IPR009061">
    <property type="entry name" value="DNA-bd_dom_put_sf"/>
</dbReference>
<dbReference type="InterPro" id="IPR041657">
    <property type="entry name" value="HTH_17"/>
</dbReference>
<dbReference type="RefSeq" id="WP_067522175.1">
    <property type="nucleotide sequence ID" value="NZ_JABELX010000011.1"/>
</dbReference>
<evidence type="ECO:0000313" key="3">
    <source>
        <dbReference type="Proteomes" id="UP000586827"/>
    </source>
</evidence>
<gene>
    <name evidence="2" type="ORF">HLB23_27995</name>
</gene>
<dbReference type="EMBL" id="JABELX010000011">
    <property type="protein sequence ID" value="NNH73648.1"/>
    <property type="molecule type" value="Genomic_DNA"/>
</dbReference>
<accession>A0A849C7C4</accession>
<feature type="domain" description="Helix-turn-helix" evidence="1">
    <location>
        <begin position="8"/>
        <end position="56"/>
    </location>
</feature>
<dbReference type="AlphaFoldDB" id="A0A849C7C4"/>
<dbReference type="SUPFAM" id="SSF46955">
    <property type="entry name" value="Putative DNA-binding domain"/>
    <property type="match status" value="1"/>
</dbReference>
<evidence type="ECO:0000313" key="2">
    <source>
        <dbReference type="EMBL" id="NNH73648.1"/>
    </source>
</evidence>
<dbReference type="Proteomes" id="UP000586827">
    <property type="component" value="Unassembled WGS sequence"/>
</dbReference>